<feature type="transmembrane region" description="Helical" evidence="1">
    <location>
        <begin position="119"/>
        <end position="145"/>
    </location>
</feature>
<dbReference type="Pfam" id="PF11188">
    <property type="entry name" value="DUF2975"/>
    <property type="match status" value="1"/>
</dbReference>
<keyword evidence="1" id="KW-1133">Transmembrane helix</keyword>
<keyword evidence="1" id="KW-0812">Transmembrane</keyword>
<sequence length="159" mass="17351">MNIEKRAVLPLRVCLVVLFAILVLLQTMSLPGQFAHMAETSPGDAHLRWPLTAVSIYWVVCIQVVVVATWKLLSMVRADRIFTDASLVWVDVILGAIVAAWAMLVVVLVLVGINATDPGLPLLIFLVVVVITVAALLMVVLRALLRQATSLRSEMDTVV</sequence>
<dbReference type="EMBL" id="QNTT01000017">
    <property type="protein sequence ID" value="RBA36919.1"/>
    <property type="molecule type" value="Genomic_DNA"/>
</dbReference>
<feature type="transmembrane region" description="Helical" evidence="1">
    <location>
        <begin position="53"/>
        <end position="73"/>
    </location>
</feature>
<accession>A0A365PAF4</accession>
<feature type="transmembrane region" description="Helical" evidence="1">
    <location>
        <begin position="85"/>
        <end position="113"/>
    </location>
</feature>
<gene>
    <name evidence="2" type="ORF">DQ226_08090</name>
</gene>
<organism evidence="2 3">
    <name type="scientific">Dietzia maris</name>
    <dbReference type="NCBI Taxonomy" id="37915"/>
    <lineage>
        <taxon>Bacteria</taxon>
        <taxon>Bacillati</taxon>
        <taxon>Actinomycetota</taxon>
        <taxon>Actinomycetes</taxon>
        <taxon>Mycobacteriales</taxon>
        <taxon>Dietziaceae</taxon>
        <taxon>Dietzia</taxon>
    </lineage>
</organism>
<evidence type="ECO:0000256" key="1">
    <source>
        <dbReference type="SAM" id="Phobius"/>
    </source>
</evidence>
<reference evidence="2 3" key="1">
    <citation type="submission" date="2018-06" db="EMBL/GenBank/DDBJ databases">
        <title>Whole genome sequencing of four bacterial strains from South Shetland trench revealing bio-synthetic gene clusters.</title>
        <authorList>
            <person name="Abdel-Mageed W.M."/>
            <person name="Lehri B."/>
            <person name="Jarmusch S.A."/>
            <person name="Miranda K."/>
            <person name="Goodfellow M."/>
            <person name="Jaspars M."/>
            <person name="Karlyshev A.V."/>
        </authorList>
    </citation>
    <scope>NUCLEOTIDE SEQUENCE [LARGE SCALE GENOMIC DNA]</scope>
    <source>
        <strain evidence="2 3">SST1</strain>
    </source>
</reference>
<protein>
    <submittedName>
        <fullName evidence="2">DUF2975 domain-containing protein</fullName>
    </submittedName>
</protein>
<comment type="caution">
    <text evidence="2">The sequence shown here is derived from an EMBL/GenBank/DDBJ whole genome shotgun (WGS) entry which is preliminary data.</text>
</comment>
<evidence type="ECO:0000313" key="2">
    <source>
        <dbReference type="EMBL" id="RBA36919.1"/>
    </source>
</evidence>
<name>A0A365PAF4_9ACTN</name>
<dbReference type="AlphaFoldDB" id="A0A365PAF4"/>
<evidence type="ECO:0000313" key="3">
    <source>
        <dbReference type="Proteomes" id="UP000252187"/>
    </source>
</evidence>
<keyword evidence="1" id="KW-0472">Membrane</keyword>
<proteinExistence type="predicted"/>
<dbReference type="InterPro" id="IPR021354">
    <property type="entry name" value="DUF2975"/>
</dbReference>
<dbReference type="Proteomes" id="UP000252187">
    <property type="component" value="Unassembled WGS sequence"/>
</dbReference>